<evidence type="ECO:0000313" key="3">
    <source>
        <dbReference type="Proteomes" id="UP000056905"/>
    </source>
</evidence>
<dbReference type="AlphaFoldDB" id="A0A0P0P1D1"/>
<dbReference type="EMBL" id="CP013002">
    <property type="protein sequence ID" value="ALL14280.1"/>
    <property type="molecule type" value="Genomic_DNA"/>
</dbReference>
<proteinExistence type="predicted"/>
<evidence type="ECO:0000256" key="1">
    <source>
        <dbReference type="SAM" id="MobiDB-lite"/>
    </source>
</evidence>
<keyword evidence="3" id="KW-1185">Reference proteome</keyword>
<reference evidence="2 3" key="1">
    <citation type="submission" date="2015-10" db="EMBL/GenBank/DDBJ databases">
        <title>Conservation of the essential genome among Caulobacter and Brevundimonas species.</title>
        <authorList>
            <person name="Scott D."/>
            <person name="Ely B."/>
        </authorList>
    </citation>
    <scope>NUCLEOTIDE SEQUENCE [LARGE SCALE GENOMIC DNA]</scope>
    <source>
        <strain evidence="2 3">CB4</strain>
    </source>
</reference>
<dbReference type="OrthoDB" id="7605239at2"/>
<dbReference type="KEGG" id="chq:AQ619_13520"/>
<accession>A0A0P0P1D1</accession>
<sequence>MTSRLPGILGEIEDVAGTEAALQLARERGGTEMKFSGRPGGALARIVGDTAAAKITELLGTEKYCIPMATVRGERARREAAAQLVAKGFSTAKAALTVGVHQRTVERLRSPSKPMSKEPKLPGFDD</sequence>
<feature type="compositionally biased region" description="Basic and acidic residues" evidence="1">
    <location>
        <begin position="105"/>
        <end position="120"/>
    </location>
</feature>
<dbReference type="RefSeq" id="WP_062148596.1">
    <property type="nucleotide sequence ID" value="NZ_CP013002.1"/>
</dbReference>
<organism evidence="2 3">
    <name type="scientific">Caulobacter henricii</name>
    <dbReference type="NCBI Taxonomy" id="69395"/>
    <lineage>
        <taxon>Bacteria</taxon>
        <taxon>Pseudomonadati</taxon>
        <taxon>Pseudomonadota</taxon>
        <taxon>Alphaproteobacteria</taxon>
        <taxon>Caulobacterales</taxon>
        <taxon>Caulobacteraceae</taxon>
        <taxon>Caulobacter</taxon>
    </lineage>
</organism>
<feature type="region of interest" description="Disordered" evidence="1">
    <location>
        <begin position="105"/>
        <end position="126"/>
    </location>
</feature>
<dbReference type="Proteomes" id="UP000056905">
    <property type="component" value="Chromosome"/>
</dbReference>
<evidence type="ECO:0000313" key="2">
    <source>
        <dbReference type="EMBL" id="ALL14280.1"/>
    </source>
</evidence>
<name>A0A0P0P1D1_9CAUL</name>
<gene>
    <name evidence="2" type="ORF">AQ619_13520</name>
</gene>
<protein>
    <submittedName>
        <fullName evidence="2">Uncharacterized protein</fullName>
    </submittedName>
</protein>
<dbReference type="STRING" id="69395.AQ619_13520"/>